<accession>E7C1Z9</accession>
<dbReference type="InterPro" id="IPR025150">
    <property type="entry name" value="GH123_cat"/>
</dbReference>
<proteinExistence type="predicted"/>
<protein>
    <recommendedName>
        <fullName evidence="2">Glycoside hydrolase 123 catalytic domain-containing protein</fullName>
    </recommendedName>
</protein>
<evidence type="ECO:0000256" key="1">
    <source>
        <dbReference type="SAM" id="Phobius"/>
    </source>
</evidence>
<organism evidence="3">
    <name type="scientific">uncultured myxobacterium HF0070_11L13</name>
    <dbReference type="NCBI Taxonomy" id="723554"/>
    <lineage>
        <taxon>Bacteria</taxon>
        <taxon>Pseudomonadati</taxon>
        <taxon>Myxococcota</taxon>
        <taxon>Myxococcia</taxon>
        <taxon>Myxococcales</taxon>
        <taxon>environmental samples</taxon>
    </lineage>
</organism>
<dbReference type="AlphaFoldDB" id="E7C1Z9"/>
<sequence length="631" mass="71111">MTAFALGLLVSLQIAQPTEVFVVKDSARLDLETSQGLDANRVGAPNERREILVHAKPVKLRGVRDEILSFQLVITGEPGPRVLKTREFRTQDGKVQAIDLKFYEQVGVRVSERSLNDYVRSLGPGLYPDPLIPTSTVVIKKQPQVSAIWVDIWIKPEAAAGKVTGSFSVGADENLIEVEIEVIDAKLPLVDVAGLGAVNFGSLLERRQRSKKRFLEWLQMAHAHHFNIEFLRSRPRKDANGTILWEEWADEMGPLFDGRAFTKEFGYDGPRSGTPIQRFVLPHTDWWPVDETRNNRPTSGKVWSRELKQWETLARSRGWLKRPNGTDFIIFINSLDEPNTPAKFESLLSYKTLIDQAQLENRDHIRFRMDGGFGGDVPNWDDRAIIQKLGGLVDDWNLCGAKRWMPLKLLPHQLLEDGNDRLFFYASNTAGEPTIPPLVLDAPLAAMRAWGWLVYRNGFSGALNWEVDYRPNCVKNPGCSGDMLNLDATLIYRGEELGLAADIPIASIRLKTLRRGAQDVALLKLLAKKEPKIAAEIAARLLPETFIENSYDDKYGLWPVSGEPYELARTAILDRLANVPEPMSIERIPVTSQPVDAWRKQLGRISIALGCGVVLVVFFRTRRRLRELSRG</sequence>
<keyword evidence="1" id="KW-0812">Transmembrane</keyword>
<feature type="domain" description="Glycoside hydrolase 123 catalytic" evidence="2">
    <location>
        <begin position="420"/>
        <end position="526"/>
    </location>
</feature>
<dbReference type="Pfam" id="PF13320">
    <property type="entry name" value="GH123_cat"/>
    <property type="match status" value="1"/>
</dbReference>
<keyword evidence="1" id="KW-1133">Transmembrane helix</keyword>
<feature type="transmembrane region" description="Helical" evidence="1">
    <location>
        <begin position="602"/>
        <end position="621"/>
    </location>
</feature>
<reference evidence="3" key="1">
    <citation type="submission" date="2010-01" db="EMBL/GenBank/DDBJ databases">
        <title>Genome fragments of uncultured bacteria from the North Pacific subtropical Gyre.</title>
        <authorList>
            <person name="Pham V.D."/>
            <person name="Delong E.F."/>
        </authorList>
    </citation>
    <scope>NUCLEOTIDE SEQUENCE</scope>
</reference>
<name>E7C1Z9_9BACT</name>
<evidence type="ECO:0000259" key="2">
    <source>
        <dbReference type="Pfam" id="PF13320"/>
    </source>
</evidence>
<evidence type="ECO:0000313" key="3">
    <source>
        <dbReference type="EMBL" id="ADI21473.1"/>
    </source>
</evidence>
<dbReference type="EMBL" id="GU567956">
    <property type="protein sequence ID" value="ADI21473.1"/>
    <property type="molecule type" value="Genomic_DNA"/>
</dbReference>
<keyword evidence="1" id="KW-0472">Membrane</keyword>